<dbReference type="SUPFAM" id="SSF49599">
    <property type="entry name" value="TRAF domain-like"/>
    <property type="match status" value="1"/>
</dbReference>
<accession>A0A1R2BXJ2</accession>
<dbReference type="InterPro" id="IPR002083">
    <property type="entry name" value="MATH/TRAF_dom"/>
</dbReference>
<evidence type="ECO:0000313" key="5">
    <source>
        <dbReference type="Proteomes" id="UP000187209"/>
    </source>
</evidence>
<evidence type="ECO:0000313" key="4">
    <source>
        <dbReference type="EMBL" id="OMJ81530.1"/>
    </source>
</evidence>
<gene>
    <name evidence="4" type="ORF">SteCoe_17997</name>
</gene>
<dbReference type="Pfam" id="PF00443">
    <property type="entry name" value="UCH"/>
    <property type="match status" value="1"/>
</dbReference>
<evidence type="ECO:0000259" key="3">
    <source>
        <dbReference type="PROSITE" id="PS50235"/>
    </source>
</evidence>
<dbReference type="PROSITE" id="PS50144">
    <property type="entry name" value="MATH"/>
    <property type="match status" value="1"/>
</dbReference>
<feature type="region of interest" description="Disordered" evidence="1">
    <location>
        <begin position="1"/>
        <end position="28"/>
    </location>
</feature>
<dbReference type="PANTHER" id="PTHR24006">
    <property type="entry name" value="UBIQUITIN CARBOXYL-TERMINAL HYDROLASE"/>
    <property type="match status" value="1"/>
</dbReference>
<dbReference type="AlphaFoldDB" id="A0A1R2BXJ2"/>
<dbReference type="InterPro" id="IPR038765">
    <property type="entry name" value="Papain-like_cys_pep_sf"/>
</dbReference>
<dbReference type="EMBL" id="MPUH01000377">
    <property type="protein sequence ID" value="OMJ81530.1"/>
    <property type="molecule type" value="Genomic_DNA"/>
</dbReference>
<name>A0A1R2BXJ2_9CILI</name>
<organism evidence="4 5">
    <name type="scientific">Stentor coeruleus</name>
    <dbReference type="NCBI Taxonomy" id="5963"/>
    <lineage>
        <taxon>Eukaryota</taxon>
        <taxon>Sar</taxon>
        <taxon>Alveolata</taxon>
        <taxon>Ciliophora</taxon>
        <taxon>Postciliodesmatophora</taxon>
        <taxon>Heterotrichea</taxon>
        <taxon>Heterotrichida</taxon>
        <taxon>Stentoridae</taxon>
        <taxon>Stentor</taxon>
    </lineage>
</organism>
<proteinExistence type="predicted"/>
<keyword evidence="5" id="KW-1185">Reference proteome</keyword>
<dbReference type="InterPro" id="IPR001394">
    <property type="entry name" value="Peptidase_C19_UCH"/>
</dbReference>
<protein>
    <recommendedName>
        <fullName evidence="6">Ubiquitinyl hydrolase 1</fullName>
    </recommendedName>
</protein>
<dbReference type="InterPro" id="IPR028889">
    <property type="entry name" value="USP"/>
</dbReference>
<feature type="domain" description="USP" evidence="3">
    <location>
        <begin position="195"/>
        <end position="509"/>
    </location>
</feature>
<evidence type="ECO:0008006" key="6">
    <source>
        <dbReference type="Google" id="ProtNLM"/>
    </source>
</evidence>
<dbReference type="InterPro" id="IPR050164">
    <property type="entry name" value="Peptidase_C19"/>
</dbReference>
<dbReference type="PANTHER" id="PTHR24006:SF644">
    <property type="entry name" value="UBIQUITIN CARBOXYL-TERMINAL HYDROLASE 7"/>
    <property type="match status" value="1"/>
</dbReference>
<reference evidence="4 5" key="1">
    <citation type="submission" date="2016-11" db="EMBL/GenBank/DDBJ databases">
        <title>The macronuclear genome of Stentor coeruleus: a giant cell with tiny introns.</title>
        <authorList>
            <person name="Slabodnick M."/>
            <person name="Ruby J.G."/>
            <person name="Reiff S.B."/>
            <person name="Swart E.C."/>
            <person name="Gosai S."/>
            <person name="Prabakaran S."/>
            <person name="Witkowska E."/>
            <person name="Larue G.E."/>
            <person name="Fisher S."/>
            <person name="Freeman R.M."/>
            <person name="Gunawardena J."/>
            <person name="Chu W."/>
            <person name="Stover N.A."/>
            <person name="Gregory B.D."/>
            <person name="Nowacki M."/>
            <person name="Derisi J."/>
            <person name="Roy S.W."/>
            <person name="Marshall W.F."/>
            <person name="Sood P."/>
        </authorList>
    </citation>
    <scope>NUCLEOTIDE SEQUENCE [LARGE SCALE GENOMIC DNA]</scope>
    <source>
        <strain evidence="4">WM001</strain>
    </source>
</reference>
<comment type="caution">
    <text evidence="4">The sequence shown here is derived from an EMBL/GenBank/DDBJ whole genome shotgun (WGS) entry which is preliminary data.</text>
</comment>
<dbReference type="Proteomes" id="UP000187209">
    <property type="component" value="Unassembled WGS sequence"/>
</dbReference>
<dbReference type="InterPro" id="IPR008974">
    <property type="entry name" value="TRAF-like"/>
</dbReference>
<dbReference type="GO" id="GO:0005634">
    <property type="term" value="C:nucleus"/>
    <property type="evidence" value="ECO:0007669"/>
    <property type="project" value="TreeGrafter"/>
</dbReference>
<dbReference type="Gene3D" id="3.90.70.10">
    <property type="entry name" value="Cysteine proteinases"/>
    <property type="match status" value="1"/>
</dbReference>
<dbReference type="InterPro" id="IPR018200">
    <property type="entry name" value="USP_CS"/>
</dbReference>
<evidence type="ECO:0000256" key="1">
    <source>
        <dbReference type="SAM" id="MobiDB-lite"/>
    </source>
</evidence>
<feature type="domain" description="MATH" evidence="2">
    <location>
        <begin position="61"/>
        <end position="179"/>
    </location>
</feature>
<dbReference type="PROSITE" id="PS50235">
    <property type="entry name" value="USP_3"/>
    <property type="match status" value="1"/>
</dbReference>
<dbReference type="SUPFAM" id="SSF54001">
    <property type="entry name" value="Cysteine proteinases"/>
    <property type="match status" value="1"/>
</dbReference>
<dbReference type="OrthoDB" id="297930at2759"/>
<dbReference type="GO" id="GO:0004843">
    <property type="term" value="F:cysteine-type deubiquitinase activity"/>
    <property type="evidence" value="ECO:0007669"/>
    <property type="project" value="InterPro"/>
</dbReference>
<dbReference type="GO" id="GO:0031647">
    <property type="term" value="P:regulation of protein stability"/>
    <property type="evidence" value="ECO:0007669"/>
    <property type="project" value="TreeGrafter"/>
</dbReference>
<dbReference type="Gene3D" id="2.60.210.10">
    <property type="entry name" value="Apoptosis, Tumor Necrosis Factor Receptor Associated Protein 2, Chain A"/>
    <property type="match status" value="1"/>
</dbReference>
<dbReference type="CDD" id="cd00121">
    <property type="entry name" value="MATH"/>
    <property type="match status" value="1"/>
</dbReference>
<evidence type="ECO:0000259" key="2">
    <source>
        <dbReference type="PROSITE" id="PS50144"/>
    </source>
</evidence>
<dbReference type="GO" id="GO:0005829">
    <property type="term" value="C:cytosol"/>
    <property type="evidence" value="ECO:0007669"/>
    <property type="project" value="TreeGrafter"/>
</dbReference>
<dbReference type="GO" id="GO:0016579">
    <property type="term" value="P:protein deubiquitination"/>
    <property type="evidence" value="ECO:0007669"/>
    <property type="project" value="InterPro"/>
</dbReference>
<sequence length="1172" mass="136817">MQKREDNNNLLKTLKRPRQDSFSDPPQKQFIEKPLSFQTSISNTFRSQILQNGDAKAFWCFPSLRFDIDNNKEIFFESPTFSTGNGDKWNILLWPCKTSSTIGIFVQMEVSEENFTYKKSATVYFEAYFTIGNKLERKITLNLNHVFSFPHRDSGFDNFIKHSEYLQYLNKPTVFEITVCPARPHEESKEVTGYNGIINEGTTCYINSLLQTLYFLNYFRKAVYAMPTTLKDQDRLPLALQMIFYHLQFCNTPASTRELLTSFGWNSDQWNVQHDVQEFNCILSDHLENKMKGTPAEGTYTKLFVGKMESFIKCKNVNFTSSRTENFTDIQLNVKGCDDIYNSFDKYIEIESLTGDNKYEAEGFGLQDAEKGVMFLELPPVLQLQLKRFEYDYYCDKMVKLNHKYSFYDDIDLNKYVKTQGDWKYSLLSILVHKGNAVTGHYFSYISPELNGKWYIFNDDSVDRVLDSQAKSSSLGGDFVELEVNENGFVKEIITKNETCAYMLVYIKTDMKNIILQDLVQEDIPEHLKYIFDSENKRREDEIKQKALKDSLIAIHLLSFDIVQDYGFPGITIYDNDFYGYEKFSVNSGSRALFDIKKGLKGYDLESEIKKHVSSNIKLWVFIPGYKNWQFRPLDLNDTLVRQLTNRCVYIETQEPVFEIINGQWKFIEEIIKSPSSQGTEILEDESNEPEKIFLFFKWYTWDGIPNIKLIKAESITQCYDIDDLRKYLYKFKTNKNEDFSGKMRVYIEKSLENFQNPNDLNITVIEKYENFEVTFATRSPINSTDKIRLDNGDIIIGEEVLDFIPSDYITAKQHLENLYQNIHINAAYYNKYHNYGFESYSYQILNIASEGYFLKLNIKLQDSQNELKQQIANIISKTQPISLDQIVLFYNENTHSNNMIPLPDIDNITYGKKTCKTVSDILKLTSSVFYDILPYPSNLIEKNNLVFFSYVNEKFALIKQHYKIIDKNQIRKTIETLIDDPQDKKLSGPKIINPIIPVNPINSFLPYSPSSPKDNTNGSSSETIVYYLLNHPQNAIIKELSINDPLQSYISNPNYIICYRTISALEEKLMKTQHKLYILTYKKGSNIFSSEIMYFNDKITCKDLISTLSKNFEEKARIMLLVQNPYADRIEIKPIRPLEDSENYFFEKYPENHIGIELSCSYKNELKIKET</sequence>
<dbReference type="PROSITE" id="PS00973">
    <property type="entry name" value="USP_2"/>
    <property type="match status" value="1"/>
</dbReference>